<dbReference type="Gene3D" id="3.40.630.30">
    <property type="match status" value="1"/>
</dbReference>
<gene>
    <name evidence="2" type="ORF">RGB73_05505</name>
</gene>
<sequence>MSLLLSGESIELRETQRSELSALLDVYNSNPGYNRLRHGSDAVTLTEVAAEYDSTLDIPTGHWLTVAAGDRIIGVMHIIVSNPADRKSWISVLLLHADFQRKGYGREAVRLAEAYFAQAGGLHVHHGVMALNEPALLFWGKLGYEQYRQVHAPVGRLMQPVLLVAKWLQPFS</sequence>
<dbReference type="InterPro" id="IPR000182">
    <property type="entry name" value="GNAT_dom"/>
</dbReference>
<dbReference type="CDD" id="cd04301">
    <property type="entry name" value="NAT_SF"/>
    <property type="match status" value="1"/>
</dbReference>
<dbReference type="PANTHER" id="PTHR43415">
    <property type="entry name" value="SPERMIDINE N(1)-ACETYLTRANSFERASE"/>
    <property type="match status" value="1"/>
</dbReference>
<reference evidence="2 3" key="1">
    <citation type="submission" date="2023-09" db="EMBL/GenBank/DDBJ databases">
        <title>Complete Genome and Methylome dissection of Bacillus brevis NEB573 original source of BbsI restriction endonuclease.</title>
        <authorList>
            <person name="Fomenkov A."/>
            <person name="Roberts R.D."/>
        </authorList>
    </citation>
    <scope>NUCLEOTIDE SEQUENCE [LARGE SCALE GENOMIC DNA]</scope>
    <source>
        <strain evidence="2 3">NEB573</strain>
    </source>
</reference>
<dbReference type="PROSITE" id="PS51186">
    <property type="entry name" value="GNAT"/>
    <property type="match status" value="1"/>
</dbReference>
<dbReference type="RefSeq" id="WP_310769879.1">
    <property type="nucleotide sequence ID" value="NZ_CP134050.1"/>
</dbReference>
<evidence type="ECO:0000313" key="3">
    <source>
        <dbReference type="Proteomes" id="UP001256827"/>
    </source>
</evidence>
<proteinExistence type="predicted"/>
<keyword evidence="3" id="KW-1185">Reference proteome</keyword>
<name>A0ABY9T6R6_BREBE</name>
<evidence type="ECO:0000313" key="2">
    <source>
        <dbReference type="EMBL" id="WNC15790.1"/>
    </source>
</evidence>
<protein>
    <submittedName>
        <fullName evidence="2">GNAT family N-acetyltransferase</fullName>
    </submittedName>
</protein>
<dbReference type="EMBL" id="CP134050">
    <property type="protein sequence ID" value="WNC15790.1"/>
    <property type="molecule type" value="Genomic_DNA"/>
</dbReference>
<dbReference type="PANTHER" id="PTHR43415:SF3">
    <property type="entry name" value="GNAT-FAMILY ACETYLTRANSFERASE"/>
    <property type="match status" value="1"/>
</dbReference>
<accession>A0ABY9T6R6</accession>
<evidence type="ECO:0000259" key="1">
    <source>
        <dbReference type="PROSITE" id="PS51186"/>
    </source>
</evidence>
<feature type="domain" description="N-acetyltransferase" evidence="1">
    <location>
        <begin position="10"/>
        <end position="169"/>
    </location>
</feature>
<dbReference type="InterPro" id="IPR016181">
    <property type="entry name" value="Acyl_CoA_acyltransferase"/>
</dbReference>
<dbReference type="Pfam" id="PF00583">
    <property type="entry name" value="Acetyltransf_1"/>
    <property type="match status" value="1"/>
</dbReference>
<dbReference type="Proteomes" id="UP001256827">
    <property type="component" value="Chromosome"/>
</dbReference>
<dbReference type="SUPFAM" id="SSF55729">
    <property type="entry name" value="Acyl-CoA N-acyltransferases (Nat)"/>
    <property type="match status" value="1"/>
</dbReference>
<organism evidence="2 3">
    <name type="scientific">Brevibacillus brevis</name>
    <name type="common">Bacillus brevis</name>
    <dbReference type="NCBI Taxonomy" id="1393"/>
    <lineage>
        <taxon>Bacteria</taxon>
        <taxon>Bacillati</taxon>
        <taxon>Bacillota</taxon>
        <taxon>Bacilli</taxon>
        <taxon>Bacillales</taxon>
        <taxon>Paenibacillaceae</taxon>
        <taxon>Brevibacillus</taxon>
    </lineage>
</organism>